<gene>
    <name evidence="1" type="ORF">HKN21_13775</name>
</gene>
<dbReference type="AlphaFoldDB" id="A0A7Y2EB54"/>
<dbReference type="InterPro" id="IPR045950">
    <property type="entry name" value="DUF6370"/>
</dbReference>
<reference evidence="1 2" key="1">
    <citation type="submission" date="2020-03" db="EMBL/GenBank/DDBJ databases">
        <title>Metabolic flexibility allows generalist bacteria to become dominant in a frequently disturbed ecosystem.</title>
        <authorList>
            <person name="Chen Y.-J."/>
            <person name="Leung P.M."/>
            <person name="Bay S.K."/>
            <person name="Hugenholtz P."/>
            <person name="Kessler A.J."/>
            <person name="Shelley G."/>
            <person name="Waite D.W."/>
            <person name="Cook P.L."/>
            <person name="Greening C."/>
        </authorList>
    </citation>
    <scope>NUCLEOTIDE SEQUENCE [LARGE SCALE GENOMIC DNA]</scope>
    <source>
        <strain evidence="1">SS_bin_28</strain>
    </source>
</reference>
<dbReference type="Pfam" id="PF19897">
    <property type="entry name" value="DUF6370"/>
    <property type="match status" value="1"/>
</dbReference>
<evidence type="ECO:0000313" key="1">
    <source>
        <dbReference type="EMBL" id="NNF07827.1"/>
    </source>
</evidence>
<dbReference type="Proteomes" id="UP000547674">
    <property type="component" value="Unassembled WGS sequence"/>
</dbReference>
<organism evidence="1 2">
    <name type="scientific">Eiseniibacteriota bacterium</name>
    <dbReference type="NCBI Taxonomy" id="2212470"/>
    <lineage>
        <taxon>Bacteria</taxon>
        <taxon>Candidatus Eiseniibacteriota</taxon>
    </lineage>
</organism>
<dbReference type="EMBL" id="JABDJR010000555">
    <property type="protein sequence ID" value="NNF07827.1"/>
    <property type="molecule type" value="Genomic_DNA"/>
</dbReference>
<accession>A0A7Y2EB54</accession>
<protein>
    <submittedName>
        <fullName evidence="1">Uncharacterized protein</fullName>
    </submittedName>
</protein>
<comment type="caution">
    <text evidence="1">The sequence shown here is derived from an EMBL/GenBank/DDBJ whole genome shotgun (WGS) entry which is preliminary data.</text>
</comment>
<name>A0A7Y2EB54_UNCEI</name>
<evidence type="ECO:0000313" key="2">
    <source>
        <dbReference type="Proteomes" id="UP000547674"/>
    </source>
</evidence>
<sequence>MKAFIAILIVGVVAFIAWDQVGGKLSEIPEKAKQREQVATPEVASTINRAMSVAPLQAEIACAKHHYHKEGAPCQAAVRLLNRTMLVEGVSVDPVSNGLCSGAKSAVVEGEMQRGAFVAKSVRIKP</sequence>
<proteinExistence type="predicted"/>